<keyword evidence="3" id="KW-1185">Reference proteome</keyword>
<evidence type="ECO:0000313" key="2">
    <source>
        <dbReference type="EMBL" id="ESW23798.1"/>
    </source>
</evidence>
<evidence type="ECO:0000313" key="3">
    <source>
        <dbReference type="Proteomes" id="UP000000226"/>
    </source>
</evidence>
<accession>V7C349</accession>
<keyword evidence="1" id="KW-0472">Membrane</keyword>
<name>V7C349_PHAVU</name>
<dbReference type="STRING" id="3885.V7C349"/>
<keyword evidence="1" id="KW-0812">Transmembrane</keyword>
<proteinExistence type="predicted"/>
<dbReference type="Proteomes" id="UP000000226">
    <property type="component" value="Chromosome 4"/>
</dbReference>
<organism evidence="2 3">
    <name type="scientific">Phaseolus vulgaris</name>
    <name type="common">Kidney bean</name>
    <name type="synonym">French bean</name>
    <dbReference type="NCBI Taxonomy" id="3885"/>
    <lineage>
        <taxon>Eukaryota</taxon>
        <taxon>Viridiplantae</taxon>
        <taxon>Streptophyta</taxon>
        <taxon>Embryophyta</taxon>
        <taxon>Tracheophyta</taxon>
        <taxon>Spermatophyta</taxon>
        <taxon>Magnoliopsida</taxon>
        <taxon>eudicotyledons</taxon>
        <taxon>Gunneridae</taxon>
        <taxon>Pentapetalae</taxon>
        <taxon>rosids</taxon>
        <taxon>fabids</taxon>
        <taxon>Fabales</taxon>
        <taxon>Fabaceae</taxon>
        <taxon>Papilionoideae</taxon>
        <taxon>50 kb inversion clade</taxon>
        <taxon>NPAAA clade</taxon>
        <taxon>indigoferoid/millettioid clade</taxon>
        <taxon>Phaseoleae</taxon>
        <taxon>Phaseolus</taxon>
    </lineage>
</organism>
<feature type="transmembrane region" description="Helical" evidence="1">
    <location>
        <begin position="18"/>
        <end position="39"/>
    </location>
</feature>
<dbReference type="EMBL" id="CM002291">
    <property type="protein sequence ID" value="ESW23798.1"/>
    <property type="molecule type" value="Genomic_DNA"/>
</dbReference>
<dbReference type="AlphaFoldDB" id="V7C349"/>
<evidence type="ECO:0008006" key="4">
    <source>
        <dbReference type="Google" id="ProtNLM"/>
    </source>
</evidence>
<gene>
    <name evidence="2" type="ORF">PHAVU_004G076200g</name>
</gene>
<dbReference type="eggNOG" id="KOG0157">
    <property type="taxonomic scope" value="Eukaryota"/>
</dbReference>
<keyword evidence="1" id="KW-1133">Transmembrane helix</keyword>
<dbReference type="OrthoDB" id="1470350at2759"/>
<reference evidence="3" key="1">
    <citation type="journal article" date="2014" name="Nat. Genet.">
        <title>A reference genome for common bean and genome-wide analysis of dual domestications.</title>
        <authorList>
            <person name="Schmutz J."/>
            <person name="McClean P.E."/>
            <person name="Mamidi S."/>
            <person name="Wu G.A."/>
            <person name="Cannon S.B."/>
            <person name="Grimwood J."/>
            <person name="Jenkins J."/>
            <person name="Shu S."/>
            <person name="Song Q."/>
            <person name="Chavarro C."/>
            <person name="Torres-Torres M."/>
            <person name="Geffroy V."/>
            <person name="Moghaddam S.M."/>
            <person name="Gao D."/>
            <person name="Abernathy B."/>
            <person name="Barry K."/>
            <person name="Blair M."/>
            <person name="Brick M.A."/>
            <person name="Chovatia M."/>
            <person name="Gepts P."/>
            <person name="Goodstein D.M."/>
            <person name="Gonzales M."/>
            <person name="Hellsten U."/>
            <person name="Hyten D.L."/>
            <person name="Jia G."/>
            <person name="Kelly J.D."/>
            <person name="Kudrna D."/>
            <person name="Lee R."/>
            <person name="Richard M.M."/>
            <person name="Miklas P.N."/>
            <person name="Osorno J.M."/>
            <person name="Rodrigues J."/>
            <person name="Thareau V."/>
            <person name="Urrea C.A."/>
            <person name="Wang M."/>
            <person name="Yu Y."/>
            <person name="Zhang M."/>
            <person name="Wing R.A."/>
            <person name="Cregan P.B."/>
            <person name="Rokhsar D.S."/>
            <person name="Jackson S.A."/>
        </authorList>
    </citation>
    <scope>NUCLEOTIDE SEQUENCE [LARGE SCALE GENOMIC DNA]</scope>
    <source>
        <strain evidence="3">cv. G19833</strain>
    </source>
</reference>
<protein>
    <recommendedName>
        <fullName evidence="4">Cytochrome P450</fullName>
    </recommendedName>
</protein>
<sequence length="119" mass="13778">MRVLGISSLNLTPSTCGIITLIATVLIWWFWNALNWMWLRPNRIERRLKEQGIQGNSYCPLVGDIRDMIKIIKEAKSKPMAPHSNDIAPRVLPYVVHTIAKYDESLTYHMNSDTTLFFM</sequence>
<dbReference type="Gramene" id="ESW23798">
    <property type="protein sequence ID" value="ESW23798"/>
    <property type="gene ID" value="PHAVU_004G076200g"/>
</dbReference>
<evidence type="ECO:0000256" key="1">
    <source>
        <dbReference type="SAM" id="Phobius"/>
    </source>
</evidence>